<dbReference type="PROSITE" id="PS50966">
    <property type="entry name" value="ZF_SWIM"/>
    <property type="match status" value="1"/>
</dbReference>
<dbReference type="Proteomes" id="UP001189429">
    <property type="component" value="Unassembled WGS sequence"/>
</dbReference>
<gene>
    <name evidence="3" type="ORF">PCOR1329_LOCUS64443</name>
</gene>
<keyword evidence="1" id="KW-0479">Metal-binding</keyword>
<evidence type="ECO:0000259" key="2">
    <source>
        <dbReference type="PROSITE" id="PS50966"/>
    </source>
</evidence>
<keyword evidence="4" id="KW-1185">Reference proteome</keyword>
<organism evidence="3 4">
    <name type="scientific">Prorocentrum cordatum</name>
    <dbReference type="NCBI Taxonomy" id="2364126"/>
    <lineage>
        <taxon>Eukaryota</taxon>
        <taxon>Sar</taxon>
        <taxon>Alveolata</taxon>
        <taxon>Dinophyceae</taxon>
        <taxon>Prorocentrales</taxon>
        <taxon>Prorocentraceae</taxon>
        <taxon>Prorocentrum</taxon>
    </lineage>
</organism>
<name>A0ABN9W6C0_9DINO</name>
<protein>
    <recommendedName>
        <fullName evidence="2">SWIM-type domain-containing protein</fullName>
    </recommendedName>
</protein>
<dbReference type="EMBL" id="CAUYUJ010018215">
    <property type="protein sequence ID" value="CAK0881681.1"/>
    <property type="molecule type" value="Genomic_DNA"/>
</dbReference>
<evidence type="ECO:0000313" key="4">
    <source>
        <dbReference type="Proteomes" id="UP001189429"/>
    </source>
</evidence>
<keyword evidence="1" id="KW-0862">Zinc</keyword>
<dbReference type="InterPro" id="IPR007527">
    <property type="entry name" value="Znf_SWIM"/>
</dbReference>
<feature type="domain" description="SWIM-type" evidence="2">
    <location>
        <begin position="80"/>
        <end position="126"/>
    </location>
</feature>
<evidence type="ECO:0000313" key="3">
    <source>
        <dbReference type="EMBL" id="CAK0881681.1"/>
    </source>
</evidence>
<reference evidence="3" key="1">
    <citation type="submission" date="2023-10" db="EMBL/GenBank/DDBJ databases">
        <authorList>
            <person name="Chen Y."/>
            <person name="Shah S."/>
            <person name="Dougan E. K."/>
            <person name="Thang M."/>
            <person name="Chan C."/>
        </authorList>
    </citation>
    <scope>NUCLEOTIDE SEQUENCE [LARGE SCALE GENOMIC DNA]</scope>
</reference>
<proteinExistence type="predicted"/>
<sequence>MSPASRICRFRALQDVLDDLEPLRECPCRPSRAPARRRRGRPRWWPWGRSCPTSRSSTALHLVDAGDSIHKGGGVPPEVYEVRGGRESHLVVSSGLYCSCPYFGRQVLEAGELCCKHWLAVQLARRCRVGLAASSTLGEDEFAEWMERRLPVVAAIPAR</sequence>
<comment type="caution">
    <text evidence="3">The sequence shown here is derived from an EMBL/GenBank/DDBJ whole genome shotgun (WGS) entry which is preliminary data.</text>
</comment>
<accession>A0ABN9W6C0</accession>
<keyword evidence="1" id="KW-0863">Zinc-finger</keyword>
<evidence type="ECO:0000256" key="1">
    <source>
        <dbReference type="PROSITE-ProRule" id="PRU00325"/>
    </source>
</evidence>